<dbReference type="RefSeq" id="XP_013271588.1">
    <property type="nucleotide sequence ID" value="XM_013416134.1"/>
</dbReference>
<dbReference type="InterPro" id="IPR000837">
    <property type="entry name" value="AP-1"/>
</dbReference>
<dbReference type="HOGENOM" id="CLU_811424_0_0_1"/>
<dbReference type="GO" id="GO:0000978">
    <property type="term" value="F:RNA polymerase II cis-regulatory region sequence-specific DNA binding"/>
    <property type="evidence" value="ECO:0007669"/>
    <property type="project" value="TreeGrafter"/>
</dbReference>
<feature type="compositionally biased region" description="Basic and acidic residues" evidence="1">
    <location>
        <begin position="181"/>
        <end position="199"/>
    </location>
</feature>
<dbReference type="Proteomes" id="UP000053617">
    <property type="component" value="Unassembled WGS sequence"/>
</dbReference>
<dbReference type="STRING" id="1442369.A0A0D2FQI5"/>
<dbReference type="GO" id="GO:0005634">
    <property type="term" value="C:nucleus"/>
    <property type="evidence" value="ECO:0007669"/>
    <property type="project" value="TreeGrafter"/>
</dbReference>
<dbReference type="OrthoDB" id="295274at2759"/>
<dbReference type="CDD" id="cd14687">
    <property type="entry name" value="bZIP_ATF2"/>
    <property type="match status" value="1"/>
</dbReference>
<dbReference type="PROSITE" id="PS50217">
    <property type="entry name" value="BZIP"/>
    <property type="match status" value="1"/>
</dbReference>
<dbReference type="PANTHER" id="PTHR23351">
    <property type="entry name" value="FOS TRANSCRIPTION FACTOR-RELATED"/>
    <property type="match status" value="1"/>
</dbReference>
<evidence type="ECO:0000313" key="4">
    <source>
        <dbReference type="Proteomes" id="UP000053617"/>
    </source>
</evidence>
<evidence type="ECO:0000313" key="3">
    <source>
        <dbReference type="EMBL" id="KIX04452.1"/>
    </source>
</evidence>
<protein>
    <recommendedName>
        <fullName evidence="2">BZIP domain-containing protein</fullName>
    </recommendedName>
</protein>
<gene>
    <name evidence="3" type="ORF">Z518_05320</name>
</gene>
<feature type="compositionally biased region" description="Polar residues" evidence="1">
    <location>
        <begin position="118"/>
        <end position="130"/>
    </location>
</feature>
<organism evidence="3 4">
    <name type="scientific">Rhinocladiella mackenziei CBS 650.93</name>
    <dbReference type="NCBI Taxonomy" id="1442369"/>
    <lineage>
        <taxon>Eukaryota</taxon>
        <taxon>Fungi</taxon>
        <taxon>Dikarya</taxon>
        <taxon>Ascomycota</taxon>
        <taxon>Pezizomycotina</taxon>
        <taxon>Eurotiomycetes</taxon>
        <taxon>Chaetothyriomycetidae</taxon>
        <taxon>Chaetothyriales</taxon>
        <taxon>Herpotrichiellaceae</taxon>
        <taxon>Rhinocladiella</taxon>
    </lineage>
</organism>
<dbReference type="SMART" id="SM00338">
    <property type="entry name" value="BRLZ"/>
    <property type="match status" value="1"/>
</dbReference>
<reference evidence="3 4" key="1">
    <citation type="submission" date="2015-01" db="EMBL/GenBank/DDBJ databases">
        <title>The Genome Sequence of Rhinocladiella mackenzie CBS 650.93.</title>
        <authorList>
            <consortium name="The Broad Institute Genomics Platform"/>
            <person name="Cuomo C."/>
            <person name="de Hoog S."/>
            <person name="Gorbushina A."/>
            <person name="Stielow B."/>
            <person name="Teixiera M."/>
            <person name="Abouelleil A."/>
            <person name="Chapman S.B."/>
            <person name="Priest M."/>
            <person name="Young S.K."/>
            <person name="Wortman J."/>
            <person name="Nusbaum C."/>
            <person name="Birren B."/>
        </authorList>
    </citation>
    <scope>NUCLEOTIDE SEQUENCE [LARGE SCALE GENOMIC DNA]</scope>
    <source>
        <strain evidence="3 4">CBS 650.93</strain>
    </source>
</reference>
<dbReference type="SUPFAM" id="SSF57959">
    <property type="entry name" value="Leucine zipper domain"/>
    <property type="match status" value="1"/>
</dbReference>
<dbReference type="GeneID" id="25293391"/>
<feature type="region of interest" description="Disordered" evidence="1">
    <location>
        <begin position="316"/>
        <end position="336"/>
    </location>
</feature>
<dbReference type="PANTHER" id="PTHR23351:SF59">
    <property type="entry name" value="CYCLIC AMP-DEPENDENT TRANSCRIPTION FACTOR ATF-3-LIKE"/>
    <property type="match status" value="1"/>
</dbReference>
<dbReference type="Gene3D" id="1.20.5.170">
    <property type="match status" value="1"/>
</dbReference>
<evidence type="ECO:0000259" key="2">
    <source>
        <dbReference type="PROSITE" id="PS50217"/>
    </source>
</evidence>
<feature type="region of interest" description="Disordered" evidence="1">
    <location>
        <begin position="50"/>
        <end position="85"/>
    </location>
</feature>
<dbReference type="GO" id="GO:0000981">
    <property type="term" value="F:DNA-binding transcription factor activity, RNA polymerase II-specific"/>
    <property type="evidence" value="ECO:0007669"/>
    <property type="project" value="TreeGrafter"/>
</dbReference>
<feature type="compositionally biased region" description="Polar residues" evidence="1">
    <location>
        <begin position="321"/>
        <end position="336"/>
    </location>
</feature>
<dbReference type="VEuPathDB" id="FungiDB:Z518_05320"/>
<dbReference type="InterPro" id="IPR046347">
    <property type="entry name" value="bZIP_sf"/>
</dbReference>
<dbReference type="InterPro" id="IPR004827">
    <property type="entry name" value="bZIP"/>
</dbReference>
<dbReference type="AlphaFoldDB" id="A0A0D2FQI5"/>
<feature type="region of interest" description="Disordered" evidence="1">
    <location>
        <begin position="112"/>
        <end position="204"/>
    </location>
</feature>
<name>A0A0D2FQI5_9EURO</name>
<feature type="domain" description="BZIP" evidence="2">
    <location>
        <begin position="188"/>
        <end position="251"/>
    </location>
</feature>
<sequence length="336" mass="37338">MSVAGSRSGTSSAVPSISDLDGYTIRDCNFPPNAAYPSIQDDDFGFDPPLLKGLNNYQTNSPPNDFPMSGWPEFEREEDSKSFADPPLNLDAYEMDKFITSTLPNVNTAVSRFGQMTPPRSDSASSTYSKSEGKLAPKSTAPERRKRTKAPSKEAEPATASSITTGGRKRKSTRKASTASEKGDSPEEQKRKQSLEKNRLAAAKCRINKKEKTEQLRRDSHDKAVQNAYLKDQVMRMKDEIQQMNAILLAHANCEGCNSPEEIQAHLNDLGNDFLNQQLALSGHHFGEYPALNFSEFPVIPDNFFTEPTTNQFLNPPLPEFNQSTDFEVQTPMQTD</sequence>
<evidence type="ECO:0000256" key="1">
    <source>
        <dbReference type="SAM" id="MobiDB-lite"/>
    </source>
</evidence>
<dbReference type="EMBL" id="KN847478">
    <property type="protein sequence ID" value="KIX04452.1"/>
    <property type="molecule type" value="Genomic_DNA"/>
</dbReference>
<proteinExistence type="predicted"/>
<keyword evidence="4" id="KW-1185">Reference proteome</keyword>
<accession>A0A0D2FQI5</accession>